<dbReference type="EMBL" id="LYCR01000010">
    <property type="protein sequence ID" value="OGM49246.1"/>
    <property type="molecule type" value="Genomic_DNA"/>
</dbReference>
<feature type="region of interest" description="Disordered" evidence="1">
    <location>
        <begin position="269"/>
        <end position="300"/>
    </location>
</feature>
<keyword evidence="3" id="KW-1185">Reference proteome</keyword>
<evidence type="ECO:0000313" key="3">
    <source>
        <dbReference type="Proteomes" id="UP000179179"/>
    </source>
</evidence>
<dbReference type="RefSeq" id="XP_022392963.1">
    <property type="nucleotide sequence ID" value="XM_022531282.1"/>
</dbReference>
<organism evidence="2 3">
    <name type="scientific">Aspergillus bombycis</name>
    <dbReference type="NCBI Taxonomy" id="109264"/>
    <lineage>
        <taxon>Eukaryota</taxon>
        <taxon>Fungi</taxon>
        <taxon>Dikarya</taxon>
        <taxon>Ascomycota</taxon>
        <taxon>Pezizomycotina</taxon>
        <taxon>Eurotiomycetes</taxon>
        <taxon>Eurotiomycetidae</taxon>
        <taxon>Eurotiales</taxon>
        <taxon>Aspergillaceae</taxon>
        <taxon>Aspergillus</taxon>
    </lineage>
</organism>
<evidence type="ECO:0000313" key="2">
    <source>
        <dbReference type="EMBL" id="OGM49246.1"/>
    </source>
</evidence>
<dbReference type="AlphaFoldDB" id="A0A1F8ABX8"/>
<accession>A0A1F8ABX8</accession>
<dbReference type="OrthoDB" id="4509564at2759"/>
<feature type="compositionally biased region" description="Polar residues" evidence="1">
    <location>
        <begin position="273"/>
        <end position="300"/>
    </location>
</feature>
<gene>
    <name evidence="2" type="ORF">ABOM_004152</name>
</gene>
<feature type="region of interest" description="Disordered" evidence="1">
    <location>
        <begin position="1"/>
        <end position="25"/>
    </location>
</feature>
<dbReference type="Proteomes" id="UP000179179">
    <property type="component" value="Unassembled WGS sequence"/>
</dbReference>
<comment type="caution">
    <text evidence="2">The sequence shown here is derived from an EMBL/GenBank/DDBJ whole genome shotgun (WGS) entry which is preliminary data.</text>
</comment>
<evidence type="ECO:0000256" key="1">
    <source>
        <dbReference type="SAM" id="MobiDB-lite"/>
    </source>
</evidence>
<reference evidence="2 3" key="1">
    <citation type="journal article" date="2016" name="Genome Biol. Evol.">
        <title>Draft genome sequence of an aflatoxigenic Aspergillus species, A. bombycis.</title>
        <authorList>
            <person name="Moore G.G."/>
            <person name="Mack B.M."/>
            <person name="Beltz S.B."/>
            <person name="Gilbert M.K."/>
        </authorList>
    </citation>
    <scope>NUCLEOTIDE SEQUENCE [LARGE SCALE GENOMIC DNA]</scope>
    <source>
        <strain evidence="3">NRRL 26010</strain>
    </source>
</reference>
<sequence>MASSTNETMTSGDRRVPSGRLGESAQTTAQDWILEGQSPEALPSLYPFLDHELLQRNPVHGGNDGHTRGLCSTLDIHGHGIGFISSSSCLQAHDHSLAIDSSDLDDIALNSFEMLAATTEIKQTVQPPQKLLTESHILNNGLLNPDQRNRPGRSFIPARDQIVTLAAGNTMQNIHDPDHVCQCWRELTYILEKIELKDNTLETLEQSSIELALSFQRRAVEKCARIIACSYCRLSSERMMLLGLILEKLVMKFTDLVRVCQEKGLFQAHSDPHASSSDGQPSSSLVRSEGSASTSSRYSVDSTNTERRLFLGDYEVQPSEWAPLVKTLIRLYAKRLESLLRCCKMWAIAANQSAMLSIFSNVEQQFELMSAIV</sequence>
<name>A0A1F8ABX8_9EURO</name>
<protein>
    <submittedName>
        <fullName evidence="2">Uncharacterized protein</fullName>
    </submittedName>
</protein>
<feature type="compositionally biased region" description="Polar residues" evidence="1">
    <location>
        <begin position="1"/>
        <end position="11"/>
    </location>
</feature>
<dbReference type="STRING" id="109264.A0A1F8ABX8"/>
<dbReference type="GeneID" id="34447542"/>
<proteinExistence type="predicted"/>